<keyword evidence="4" id="KW-1185">Reference proteome</keyword>
<protein>
    <submittedName>
        <fullName evidence="3">DNA-binding protein HEXBP</fullName>
    </submittedName>
</protein>
<evidence type="ECO:0000313" key="3">
    <source>
        <dbReference type="EMBL" id="OXA46864.1"/>
    </source>
</evidence>
<dbReference type="InterPro" id="IPR041588">
    <property type="entry name" value="Integrase_H2C2"/>
</dbReference>
<feature type="domain" description="CCHC-type" evidence="2">
    <location>
        <begin position="339"/>
        <end position="353"/>
    </location>
</feature>
<dbReference type="InterPro" id="IPR043502">
    <property type="entry name" value="DNA/RNA_pol_sf"/>
</dbReference>
<dbReference type="PANTHER" id="PTHR47331">
    <property type="entry name" value="PHD-TYPE DOMAIN-CONTAINING PROTEIN"/>
    <property type="match status" value="1"/>
</dbReference>
<accession>A0A226DPT9</accession>
<dbReference type="SUPFAM" id="SSF56672">
    <property type="entry name" value="DNA/RNA polymerases"/>
    <property type="match status" value="1"/>
</dbReference>
<dbReference type="GO" id="GO:0003677">
    <property type="term" value="F:DNA binding"/>
    <property type="evidence" value="ECO:0007669"/>
    <property type="project" value="UniProtKB-KW"/>
</dbReference>
<dbReference type="Gene3D" id="1.10.340.70">
    <property type="match status" value="1"/>
</dbReference>
<dbReference type="InterPro" id="IPR021109">
    <property type="entry name" value="Peptidase_aspartic_dom_sf"/>
</dbReference>
<keyword evidence="1" id="KW-0479">Metal-binding</keyword>
<dbReference type="Proteomes" id="UP000198287">
    <property type="component" value="Unassembled WGS sequence"/>
</dbReference>
<dbReference type="Gene3D" id="2.40.70.10">
    <property type="entry name" value="Acid Proteases"/>
    <property type="match status" value="1"/>
</dbReference>
<dbReference type="OMA" id="ANRICAI"/>
<dbReference type="STRING" id="158441.A0A226DPT9"/>
<evidence type="ECO:0000256" key="1">
    <source>
        <dbReference type="PROSITE-ProRule" id="PRU00047"/>
    </source>
</evidence>
<dbReference type="InterPro" id="IPR005312">
    <property type="entry name" value="DUF1759"/>
</dbReference>
<dbReference type="EMBL" id="LNIX01000014">
    <property type="protein sequence ID" value="OXA46864.1"/>
    <property type="molecule type" value="Genomic_DNA"/>
</dbReference>
<keyword evidence="1" id="KW-0862">Zinc</keyword>
<dbReference type="InterPro" id="IPR001878">
    <property type="entry name" value="Znf_CCHC"/>
</dbReference>
<reference evidence="3 4" key="1">
    <citation type="submission" date="2015-12" db="EMBL/GenBank/DDBJ databases">
        <title>The genome of Folsomia candida.</title>
        <authorList>
            <person name="Faddeeva A."/>
            <person name="Derks M.F."/>
            <person name="Anvar Y."/>
            <person name="Smit S."/>
            <person name="Van Straalen N."/>
            <person name="Roelofs D."/>
        </authorList>
    </citation>
    <scope>NUCLEOTIDE SEQUENCE [LARGE SCALE GENOMIC DNA]</scope>
    <source>
        <strain evidence="3 4">VU population</strain>
        <tissue evidence="3">Whole body</tissue>
    </source>
</reference>
<dbReference type="SMART" id="SM00343">
    <property type="entry name" value="ZnF_C2HC"/>
    <property type="match status" value="2"/>
</dbReference>
<keyword evidence="1" id="KW-0863">Zinc-finger</keyword>
<evidence type="ECO:0000259" key="2">
    <source>
        <dbReference type="PROSITE" id="PS50158"/>
    </source>
</evidence>
<evidence type="ECO:0000313" key="4">
    <source>
        <dbReference type="Proteomes" id="UP000198287"/>
    </source>
</evidence>
<name>A0A226DPT9_FOLCA</name>
<dbReference type="InterPro" id="IPR008042">
    <property type="entry name" value="Retrotrans_Pao"/>
</dbReference>
<dbReference type="PROSITE" id="PS50158">
    <property type="entry name" value="ZF_CCHC"/>
    <property type="match status" value="1"/>
</dbReference>
<dbReference type="GO" id="GO:0071897">
    <property type="term" value="P:DNA biosynthetic process"/>
    <property type="evidence" value="ECO:0007669"/>
    <property type="project" value="UniProtKB-ARBA"/>
</dbReference>
<sequence>MERLRKSRTPIRAAITRTANEIETESSKEAPGMVDLQTLCRRLERHSSDIDDLDVKILASMLDENCTTEDYQSEVNQIDEYRDKFDGDLKNWLGWWSQFEKIHNDGDLHDSDKFQYLIQATEAKSEPRSIISAFPATGDNYGAAIESLKRRYGREGLQLQVYLRELLNLVIANVTDKEKIPLDMLYLKLQSHLRALDTLDLSKAEPSMYFYPLVESSLPPDVLRAWLRNPAQVDQDGLPRKSKLMNLMTFLEKEVEGEQQIYLAQHGFGTRKSNQVRADNQQKRYEAEKPASASALYAGSGKESCIFCGKLGHPSQPCFHLKKMTQEEKTEKMKESHVCFKCLKKGHRSKECKGNGKCPSCGKGHYKLLCYGKKEDESVSQITDGVQALTTTQNVMTMKASNKEEKLVVRGTMKVKVFGAGHKYRVARLLIDSGSDISYIKEDLAKELELKSVGKRLFSTEVFGGGCEIGDRNQYDVKIQGMPREGESQVVQLPLFGAKVICEDCDPIPIGPWIRELLKLNVTLTDTYDDPRHIDILIGSNLLGRLISGRVIKLNQSVVCTETTIGWYMNGEVPIMKTQTMAAKTIAMSTTTKEITALWELDALGITDSAEKKTQQEQDLKVKEDFQRKLTRESDGRYVAKLPWVSESVSLPSNRAVAAKRLEGATNKLISKKEFENYDGIFRAWEAEGIIEEVQVQNDDTSGHYLPHRPVFKPESLTTPVRPVFDASCKVGNNPFLNQCLEKGPNMLELILSILLRFRREKVGAIADIRKAFQMIQVDQGDRKFQRFLWWRDVEKKVMKIYQHCRVVFGLNCSPFVLAAVLDAHLKNVPEEERRTSEKLMRSLYVDNSVASFPTINEYHHFKKESTEMLAKAKMDLRQGGERPTITKRNVLSLAAQVFDPIGFTSPAVLRLKILLRESWAKDLKWDQEWDEIGKQRVEIWCSEMSTLGEIKIPRWAVRGESIQIHAFGDASQDAFGGVVFVRSTLDSGHVQLYLLMAKSRVSPMYNQQDSKKKGKRMTIPRSELMGCLLAARLAETVKKAMDFEEVPTIYWSDSTTALAWLRRDEDWGTFVGNRVRDVLKISKKSEWRHVPGKLNPADLPSRGCSPKELLQSKWWEGPSWLRRPEAEWPQEAEVNEDDVVIEKRKCFLKGVVKMKPMELKFTSYQKNVRMTAYAIRILRGVKASDLRSPLKLPEMREAELRMWRVIQERYFSDLKKIQVRVEKGEDGLLRVKSKLEYKEDCDSFRNPILLPDDYPLVHELIREVHRLHGHGGIQFTVNKLREKYWIHRSRKTVTMVLRKCIACRRHNGSGFSWAAVSERQDQSVGGALYVRRV</sequence>
<dbReference type="Pfam" id="PF05380">
    <property type="entry name" value="Peptidase_A17"/>
    <property type="match status" value="1"/>
</dbReference>
<gene>
    <name evidence="3" type="ORF">Fcan01_18262</name>
</gene>
<dbReference type="Pfam" id="PF03564">
    <property type="entry name" value="DUF1759"/>
    <property type="match status" value="1"/>
</dbReference>
<dbReference type="Pfam" id="PF17921">
    <property type="entry name" value="Integrase_H2C2"/>
    <property type="match status" value="1"/>
</dbReference>
<dbReference type="OrthoDB" id="416987at2759"/>
<dbReference type="GO" id="GO:0008270">
    <property type="term" value="F:zinc ion binding"/>
    <property type="evidence" value="ECO:0007669"/>
    <property type="project" value="UniProtKB-KW"/>
</dbReference>
<comment type="caution">
    <text evidence="3">The sequence shown here is derived from an EMBL/GenBank/DDBJ whole genome shotgun (WGS) entry which is preliminary data.</text>
</comment>
<keyword evidence="3" id="KW-0238">DNA-binding</keyword>
<organism evidence="3 4">
    <name type="scientific">Folsomia candida</name>
    <name type="common">Springtail</name>
    <dbReference type="NCBI Taxonomy" id="158441"/>
    <lineage>
        <taxon>Eukaryota</taxon>
        <taxon>Metazoa</taxon>
        <taxon>Ecdysozoa</taxon>
        <taxon>Arthropoda</taxon>
        <taxon>Hexapoda</taxon>
        <taxon>Collembola</taxon>
        <taxon>Entomobryomorpha</taxon>
        <taxon>Isotomoidea</taxon>
        <taxon>Isotomidae</taxon>
        <taxon>Proisotominae</taxon>
        <taxon>Folsomia</taxon>
    </lineage>
</organism>
<proteinExistence type="predicted"/>